<dbReference type="STRING" id="1112204.GPOL_c28210"/>
<protein>
    <submittedName>
        <fullName evidence="2">Uncharacterized protein</fullName>
    </submittedName>
</protein>
<feature type="region of interest" description="Disordered" evidence="1">
    <location>
        <begin position="30"/>
        <end position="59"/>
    </location>
</feature>
<evidence type="ECO:0000256" key="1">
    <source>
        <dbReference type="SAM" id="MobiDB-lite"/>
    </source>
</evidence>
<dbReference type="HOGENOM" id="CLU_1945722_0_0_11"/>
<reference evidence="2 3" key="1">
    <citation type="journal article" date="2012" name="Appl. Environ. Microbiol.">
        <title>Involvement of two latex-clearing proteins during rubber degradation and insights into the subsequent degradation pathway revealed by the genome sequence of Gordonia polyisoprenivorans strain VH2.</title>
        <authorList>
            <person name="Hiessl S."/>
            <person name="Schuldes J."/>
            <person name="Thurmer A."/>
            <person name="Halbsguth T."/>
            <person name="Broker D."/>
            <person name="Angelov A."/>
            <person name="Liebl W."/>
            <person name="Daniel R."/>
            <person name="Steinbuchel A."/>
        </authorList>
    </citation>
    <scope>NUCLEOTIDE SEQUENCE [LARGE SCALE GENOMIC DNA]</scope>
    <source>
        <strain evidence="3">DSM 44266 / VH2</strain>
    </source>
</reference>
<organism evidence="2 3">
    <name type="scientific">Gordonia polyisoprenivorans (strain DSM 44266 / VH2)</name>
    <dbReference type="NCBI Taxonomy" id="1112204"/>
    <lineage>
        <taxon>Bacteria</taxon>
        <taxon>Bacillati</taxon>
        <taxon>Actinomycetota</taxon>
        <taxon>Actinomycetes</taxon>
        <taxon>Mycobacteriales</taxon>
        <taxon>Gordoniaceae</taxon>
        <taxon>Gordonia</taxon>
    </lineage>
</organism>
<proteinExistence type="predicted"/>
<dbReference type="Proteomes" id="UP000009154">
    <property type="component" value="Chromosome"/>
</dbReference>
<dbReference type="EMBL" id="CP003119">
    <property type="protein sequence ID" value="AFA73841.1"/>
    <property type="molecule type" value="Genomic_DNA"/>
</dbReference>
<gene>
    <name evidence="2" type="ordered locus">GPOL_c28210</name>
</gene>
<dbReference type="AlphaFoldDB" id="H6MSS3"/>
<dbReference type="KEGG" id="gpo:GPOL_c28210"/>
<evidence type="ECO:0000313" key="2">
    <source>
        <dbReference type="EMBL" id="AFA73841.1"/>
    </source>
</evidence>
<sequence>MCQFHAFLLARRDVPAVRVACHMTCLDALSPRGPDQPAETPAGTAVTPRPRLCTTQRRPTHGNFFGWGGSARRIPVTDPDIACSGAVSALPTAVPDGPANHDAAYSDPSANPGVADAICHSNHSMSKEA</sequence>
<keyword evidence="3" id="KW-1185">Reference proteome</keyword>
<evidence type="ECO:0000313" key="3">
    <source>
        <dbReference type="Proteomes" id="UP000009154"/>
    </source>
</evidence>
<name>H6MSS3_GORPV</name>
<accession>H6MSS3</accession>